<dbReference type="PANTHER" id="PTHR42916">
    <property type="entry name" value="2-SUCCINYL-5-ENOLPYRUVYL-6-HYDROXY-3-CYCLOHEXENE-1-CARBOXYLATE SYNTHASE"/>
    <property type="match status" value="1"/>
</dbReference>
<dbReference type="GO" id="GO:0009234">
    <property type="term" value="P:menaquinone biosynthetic process"/>
    <property type="evidence" value="ECO:0007669"/>
    <property type="project" value="UniProtKB-UniRule"/>
</dbReference>
<evidence type="ECO:0000256" key="1">
    <source>
        <dbReference type="ARBA" id="ARBA00022428"/>
    </source>
</evidence>
<comment type="function">
    <text evidence="3">Catalyzes a proton abstraction reaction that results in 2,5-elimination of pyruvate from 2-succinyl-5-enolpyruvyl-6-hydroxy-3-cyclohexene-1-carboxylate (SEPHCHC) and the formation of 2-succinyl-6-hydroxy-2,4-cyclohexadiene-1-carboxylate (SHCHC).</text>
</comment>
<dbReference type="AlphaFoldDB" id="A0A076LJT9"/>
<dbReference type="SUPFAM" id="SSF53474">
    <property type="entry name" value="alpha/beta-Hydrolases"/>
    <property type="match status" value="1"/>
</dbReference>
<dbReference type="Proteomes" id="UP000028681">
    <property type="component" value="Chromosome"/>
</dbReference>
<dbReference type="GeneID" id="33938158"/>
<comment type="pathway">
    <text evidence="3">Quinol/quinone metabolism; menaquinone biosynthesis.</text>
</comment>
<comment type="pathway">
    <text evidence="3">Quinol/quinone metabolism; 1,4-dihydroxy-2-naphthoate biosynthesis; 1,4-dihydroxy-2-naphthoate from chorismate: step 3/7.</text>
</comment>
<feature type="domain" description="AB hydrolase-1" evidence="5">
    <location>
        <begin position="18"/>
        <end position="246"/>
    </location>
</feature>
<reference evidence="6 7" key="1">
    <citation type="journal article" date="2012" name="PLoS ONE">
        <title>Edwardsiella comparative phylogenomics reveal the new intra/inter-species taxonomic relationships, virulence evolution and niche adaptation mechanisms.</title>
        <authorList>
            <person name="Yang M."/>
            <person name="Lv Y."/>
            <person name="Xiao J."/>
            <person name="Wu H."/>
            <person name="Zheng H."/>
            <person name="Liu Q."/>
            <person name="Zhang Y."/>
            <person name="Wang Q."/>
        </authorList>
    </citation>
    <scope>NUCLEOTIDE SEQUENCE [LARGE SCALE GENOMIC DNA]</scope>
    <source>
        <strain evidence="7">080813</strain>
    </source>
</reference>
<dbReference type="Gene3D" id="3.40.50.1820">
    <property type="entry name" value="alpha/beta hydrolase"/>
    <property type="match status" value="1"/>
</dbReference>
<name>A0A076LJT9_9GAMM</name>
<dbReference type="InterPro" id="IPR022485">
    <property type="entry name" value="SHCHC_synthase_MenH"/>
</dbReference>
<organism evidence="6 7">
    <name type="scientific">Edwardsiella anguillarum ET080813</name>
    <dbReference type="NCBI Taxonomy" id="667120"/>
    <lineage>
        <taxon>Bacteria</taxon>
        <taxon>Pseudomonadati</taxon>
        <taxon>Pseudomonadota</taxon>
        <taxon>Gammaproteobacteria</taxon>
        <taxon>Enterobacterales</taxon>
        <taxon>Hafniaceae</taxon>
        <taxon>Edwardsiella</taxon>
    </lineage>
</organism>
<comment type="similarity">
    <text evidence="3">Belongs to the AB hydrolase superfamily. MenH family.</text>
</comment>
<sequence length="257" mass="27279">MILAYRRLAAASPGAPTLVWLHGFLGNHREWLAQAQALPQYAHVLIDLPGHGDSAALTVDDFAQSDAALRDTLRAAGVTSYGLIGYSLGGRLAMYHGCQGAPGLWALAVEGGNPGLETAAERQARWAHDGRWAERLRSEPLAQVLDDWYRQPVFADLNAAARAALVALRAGQSGAALAQMLQATSLGVQPPLGAALAALTCPLCYLCGEQDTKFRALAGRWRLAVRLIDGAGHNAHRANPRAFRDALGTFLTTSTPG</sequence>
<keyword evidence="1 3" id="KW-0474">Menaquinone biosynthesis</keyword>
<dbReference type="NCBIfam" id="TIGR03695">
    <property type="entry name" value="menH_SHCHC"/>
    <property type="match status" value="1"/>
</dbReference>
<dbReference type="HOGENOM" id="CLU_020336_38_2_6"/>
<comment type="catalytic activity">
    <reaction evidence="3">
        <text>5-enolpyruvoyl-6-hydroxy-2-succinyl-cyclohex-3-ene-1-carboxylate = (1R,6R)-6-hydroxy-2-succinyl-cyclohexa-2,4-diene-1-carboxylate + pyruvate</text>
        <dbReference type="Rhea" id="RHEA:25597"/>
        <dbReference type="ChEBI" id="CHEBI:15361"/>
        <dbReference type="ChEBI" id="CHEBI:58689"/>
        <dbReference type="ChEBI" id="CHEBI:58818"/>
        <dbReference type="EC" id="4.2.99.20"/>
    </reaction>
</comment>
<dbReference type="NCBIfam" id="NF008340">
    <property type="entry name" value="PRK11126.1"/>
    <property type="match status" value="1"/>
</dbReference>
<dbReference type="EMBL" id="CP006664">
    <property type="protein sequence ID" value="AIJ06858.1"/>
    <property type="molecule type" value="Genomic_DNA"/>
</dbReference>
<evidence type="ECO:0000313" key="7">
    <source>
        <dbReference type="Proteomes" id="UP000028681"/>
    </source>
</evidence>
<accession>A0A076LJT9</accession>
<dbReference type="PANTHER" id="PTHR42916:SF1">
    <property type="entry name" value="PROTEIN PHYLLO, CHLOROPLASTIC"/>
    <property type="match status" value="1"/>
</dbReference>
<dbReference type="InterPro" id="IPR029058">
    <property type="entry name" value="AB_hydrolase_fold"/>
</dbReference>
<dbReference type="UniPathway" id="UPA01057">
    <property type="reaction ID" value="UER00900"/>
</dbReference>
<proteinExistence type="inferred from homology"/>
<protein>
    <recommendedName>
        <fullName evidence="3 4">2-succinyl-6-hydroxy-2,4-cyclohexadiene-1-carboxylate synthase</fullName>
        <shortName evidence="3">SHCHC synthase</shortName>
        <ecNumber evidence="3 4">4.2.99.20</ecNumber>
    </recommendedName>
</protein>
<dbReference type="KEGG" id="ete:ETEE_0380"/>
<gene>
    <name evidence="3 6" type="primary">menH</name>
    <name evidence="6" type="ORF">ETEE_0380</name>
</gene>
<dbReference type="Pfam" id="PF12697">
    <property type="entry name" value="Abhydrolase_6"/>
    <property type="match status" value="1"/>
</dbReference>
<evidence type="ECO:0000256" key="4">
    <source>
        <dbReference type="NCBIfam" id="TIGR03695"/>
    </source>
</evidence>
<evidence type="ECO:0000256" key="2">
    <source>
        <dbReference type="ARBA" id="ARBA00023239"/>
    </source>
</evidence>
<dbReference type="UniPathway" id="UPA00079"/>
<evidence type="ECO:0000259" key="5">
    <source>
        <dbReference type="Pfam" id="PF12697"/>
    </source>
</evidence>
<keyword evidence="2 3" id="KW-0456">Lyase</keyword>
<dbReference type="InterPro" id="IPR000073">
    <property type="entry name" value="AB_hydrolase_1"/>
</dbReference>
<dbReference type="EC" id="4.2.99.20" evidence="3 4"/>
<dbReference type="GO" id="GO:0070205">
    <property type="term" value="F:2-succinyl-6-hydroxy-2,4-cyclohexadiene-1-carboxylate synthase activity"/>
    <property type="evidence" value="ECO:0007669"/>
    <property type="project" value="UniProtKB-UniRule"/>
</dbReference>
<dbReference type="HAMAP" id="MF_01660">
    <property type="entry name" value="MenH"/>
    <property type="match status" value="1"/>
</dbReference>
<evidence type="ECO:0000313" key="6">
    <source>
        <dbReference type="EMBL" id="AIJ06858.1"/>
    </source>
</evidence>
<evidence type="ECO:0000256" key="3">
    <source>
        <dbReference type="HAMAP-Rule" id="MF_01660"/>
    </source>
</evidence>
<dbReference type="RefSeq" id="WP_034162604.1">
    <property type="nucleotide sequence ID" value="NZ_CP006664.1"/>
</dbReference>
<comment type="subunit">
    <text evidence="3">Monomer.</text>
</comment>